<sequence>MYRPVKLDFFQELFPRKLKKKSSAYLLGGCTHITFIQDLMKVLKRFPAFWELIRGNWGFRPNWTGQVAFIHIDYFCIPINRKMLFTYLIYTKVEKILIKG</sequence>
<dbReference type="EMBL" id="HBUF01644141">
    <property type="protein sequence ID" value="CAG6785530.1"/>
    <property type="molecule type" value="Transcribed_RNA"/>
</dbReference>
<proteinExistence type="predicted"/>
<protein>
    <submittedName>
        <fullName evidence="1">Uncharacterized protein</fullName>
    </submittedName>
</protein>
<name>A0A8D9BMP2_9HEMI</name>
<reference evidence="1" key="1">
    <citation type="submission" date="2021-05" db="EMBL/GenBank/DDBJ databases">
        <authorList>
            <person name="Alioto T."/>
            <person name="Alioto T."/>
            <person name="Gomez Garrido J."/>
        </authorList>
    </citation>
    <scope>NUCLEOTIDE SEQUENCE</scope>
</reference>
<accession>A0A8D9BMP2</accession>
<organism evidence="1">
    <name type="scientific">Cacopsylla melanoneura</name>
    <dbReference type="NCBI Taxonomy" id="428564"/>
    <lineage>
        <taxon>Eukaryota</taxon>
        <taxon>Metazoa</taxon>
        <taxon>Ecdysozoa</taxon>
        <taxon>Arthropoda</taxon>
        <taxon>Hexapoda</taxon>
        <taxon>Insecta</taxon>
        <taxon>Pterygota</taxon>
        <taxon>Neoptera</taxon>
        <taxon>Paraneoptera</taxon>
        <taxon>Hemiptera</taxon>
        <taxon>Sternorrhyncha</taxon>
        <taxon>Psylloidea</taxon>
        <taxon>Psyllidae</taxon>
        <taxon>Psyllinae</taxon>
        <taxon>Cacopsylla</taxon>
    </lineage>
</organism>
<dbReference type="AlphaFoldDB" id="A0A8D9BMP2"/>
<evidence type="ECO:0000313" key="1">
    <source>
        <dbReference type="EMBL" id="CAG6785530.1"/>
    </source>
</evidence>